<protein>
    <submittedName>
        <fullName evidence="4">GNAT family N-acetyltransferase</fullName>
    </submittedName>
</protein>
<dbReference type="CDD" id="cd04301">
    <property type="entry name" value="NAT_SF"/>
    <property type="match status" value="1"/>
</dbReference>
<evidence type="ECO:0000259" key="3">
    <source>
        <dbReference type="PROSITE" id="PS51186"/>
    </source>
</evidence>
<dbReference type="PANTHER" id="PTHR10545">
    <property type="entry name" value="DIAMINE N-ACETYLTRANSFERASE"/>
    <property type="match status" value="1"/>
</dbReference>
<dbReference type="SUPFAM" id="SSF55729">
    <property type="entry name" value="Acyl-CoA N-acyltransferases (Nat)"/>
    <property type="match status" value="1"/>
</dbReference>
<evidence type="ECO:0000313" key="4">
    <source>
        <dbReference type="EMBL" id="MBK1840408.1"/>
    </source>
</evidence>
<keyword evidence="5" id="KW-1185">Reference proteome</keyword>
<dbReference type="EMBL" id="JAENHM010000063">
    <property type="protein sequence ID" value="MBK1840408.1"/>
    <property type="molecule type" value="Genomic_DNA"/>
</dbReference>
<comment type="caution">
    <text evidence="4">The sequence shown here is derived from an EMBL/GenBank/DDBJ whole genome shotgun (WGS) entry which is preliminary data.</text>
</comment>
<gene>
    <name evidence="4" type="ORF">JHL17_23675</name>
</gene>
<dbReference type="RefSeq" id="WP_200196958.1">
    <property type="nucleotide sequence ID" value="NZ_JAENHM010000063.1"/>
</dbReference>
<evidence type="ECO:0000256" key="1">
    <source>
        <dbReference type="ARBA" id="ARBA00022679"/>
    </source>
</evidence>
<dbReference type="PROSITE" id="PS51186">
    <property type="entry name" value="GNAT"/>
    <property type="match status" value="1"/>
</dbReference>
<organism evidence="4 5">
    <name type="scientific">Azospirillum endophyticum</name>
    <dbReference type="NCBI Taxonomy" id="2800326"/>
    <lineage>
        <taxon>Bacteria</taxon>
        <taxon>Pseudomonadati</taxon>
        <taxon>Pseudomonadota</taxon>
        <taxon>Alphaproteobacteria</taxon>
        <taxon>Rhodospirillales</taxon>
        <taxon>Azospirillaceae</taxon>
        <taxon>Azospirillum</taxon>
    </lineage>
</organism>
<accession>A0ABS1FAM5</accession>
<proteinExistence type="predicted"/>
<dbReference type="InterPro" id="IPR016181">
    <property type="entry name" value="Acyl_CoA_acyltransferase"/>
</dbReference>
<dbReference type="Pfam" id="PF00583">
    <property type="entry name" value="Acetyltransf_1"/>
    <property type="match status" value="1"/>
</dbReference>
<dbReference type="PANTHER" id="PTHR10545:SF29">
    <property type="entry name" value="GH14572P-RELATED"/>
    <property type="match status" value="1"/>
</dbReference>
<evidence type="ECO:0000313" key="5">
    <source>
        <dbReference type="Proteomes" id="UP000652760"/>
    </source>
</evidence>
<keyword evidence="1" id="KW-0808">Transferase</keyword>
<reference evidence="5" key="1">
    <citation type="submission" date="2021-01" db="EMBL/GenBank/DDBJ databases">
        <title>Genome public.</title>
        <authorList>
            <person name="Liu C."/>
            <person name="Sun Q."/>
        </authorList>
    </citation>
    <scope>NUCLEOTIDE SEQUENCE [LARGE SCALE GENOMIC DNA]</scope>
    <source>
        <strain evidence="5">YIM B02556</strain>
    </source>
</reference>
<evidence type="ECO:0000256" key="2">
    <source>
        <dbReference type="ARBA" id="ARBA00023315"/>
    </source>
</evidence>
<sequence length="156" mass="16944">MTIRPFDPAEAEQLARLFEAMQAHYRVPCPTRPAIVADLRRLPPGNRILVAEADGVLAGFAAFAEIWPGPGLRKGLFLKELYVDDAHRGKGLGRGLVKALAALALAEGHSRVDWTADRSNPGLLAFYDATGARREAEKLCYRLTGEALAHLAGRES</sequence>
<dbReference type="Proteomes" id="UP000652760">
    <property type="component" value="Unassembled WGS sequence"/>
</dbReference>
<feature type="domain" description="N-acetyltransferase" evidence="3">
    <location>
        <begin position="1"/>
        <end position="153"/>
    </location>
</feature>
<dbReference type="InterPro" id="IPR000182">
    <property type="entry name" value="GNAT_dom"/>
</dbReference>
<name>A0ABS1FAM5_9PROT</name>
<keyword evidence="2" id="KW-0012">Acyltransferase</keyword>
<dbReference type="Gene3D" id="3.40.630.30">
    <property type="match status" value="1"/>
</dbReference>
<dbReference type="InterPro" id="IPR051016">
    <property type="entry name" value="Diverse_Substrate_AcTransf"/>
</dbReference>